<evidence type="ECO:0000259" key="3">
    <source>
        <dbReference type="Pfam" id="PF08363"/>
    </source>
</evidence>
<dbReference type="InterPro" id="IPR036234">
    <property type="entry name" value="SA_I/II_PAC_V_sf"/>
</dbReference>
<keyword evidence="1" id="KW-0175">Coiled coil</keyword>
<keyword evidence="2" id="KW-0472">Membrane</keyword>
<dbReference type="InterPro" id="IPR041324">
    <property type="entry name" value="AgI/II_N"/>
</dbReference>
<proteinExistence type="predicted"/>
<accession>A0ABP2R011</accession>
<sequence length="1018" mass="114469">MRKNHGLLSTIGIVLFSVIFLADGENKVSADESNNVATPVTVTPIASETSGATVASTEAYTNNSSLNQSISNASNEGLQVVETPEQTYNEQSLINEDYSNQAQAIQKVTDKYRQDKANYESQAKAYQDYVTKEAKYQKDLAAYQANQEEQKRYQKDLAAYQVEEKEYQLEKAAYEERLSQAQANTVKKGNLSRVQAQYLIFKSEPNATVSFEGVDKFFAPNYPFGTDLAGISYNFSDIPLTSKPSLAKGVGSATAAGSGDGYGLILEKGKPISVIYRNLEKSSYNGRPIKKVVYTYELTSTFSADNVATAFIYTDPTKTIYVGTSGVNRGQVDFNIHQTITYYYDEKERVVFAPRTTALISFASRNNSFSIGEQEYVRLGQGMTFIPITGSSVTGQDNYVASRGSNDLVADGSSFDRDDWDKDGSLNEYYGAGVAQVTGAAIAFDFGIHYQADAIAKSSRAQGLRNNSRQWFSVNSDIKAGGIFNETLRPAPIAPARPLVLKKPLAPNRVMRPLAIVTPIIFYHQNRYQAPAVSPKKASKTEASPKKVSIITRSTYDDRIPVAYTYARPISKVRGQVIRYGQSYRKIFSYPAPVPIRTVTNKQTSKSKASALRPLSLVDKEIRERNIKKNTGLSMQDYNELMAYMKDVAKMAQKKYGKKNKAKINQAIANAIAGISYSTSKSESAINDFNTVNYQNSKYFDNVRRIVNSNHKSKNSTIDLAHLMMPIATSYSSGFLKDAAKWGMTLPGGLLHSLDGKETFFWLNSYTGDKYTNLNSKDKISDQDAYIIWKSLENDNNYLYESFDRLYSSDFDRDSKLYEAISGGRQEAGRLNFKLNNDLATLTLGTAAIVGLFYLGKAKEKISQAYKKVKSGTKKVVNKIKTVTKKAIKKVKAISKKIVHRAKRLTKSVMAKTKTLAKKAVHTVKLARKKIVKGIKRVRQRIVRQVRKVSRSVIKRVKRPVRRIIRRVHRVVRRVRTFARRAVRQLRRAVRPLIRRVRRYIPRFFRRSRSVRRGRRRR</sequence>
<feature type="domain" description="Glucan-binding protein C/Surface antigen I/II V-domain" evidence="3">
    <location>
        <begin position="188"/>
        <end position="475"/>
    </location>
</feature>
<dbReference type="EMBL" id="AJTZ01000005">
    <property type="protein sequence ID" value="EJN93324.1"/>
    <property type="molecule type" value="Genomic_DNA"/>
</dbReference>
<feature type="transmembrane region" description="Helical" evidence="2">
    <location>
        <begin position="839"/>
        <end position="856"/>
    </location>
</feature>
<protein>
    <submittedName>
        <fullName evidence="5">Glucan-binding protein C</fullName>
    </submittedName>
</protein>
<keyword evidence="2" id="KW-0812">Transmembrane</keyword>
<keyword evidence="6" id="KW-1185">Reference proteome</keyword>
<dbReference type="RefSeq" id="WP_003087142.1">
    <property type="nucleotide sequence ID" value="NZ_AJTZ01000005.1"/>
</dbReference>
<gene>
    <name evidence="5" type="ORF">SRA_02271</name>
</gene>
<organism evidence="5 6">
    <name type="scientific">Streptococcus ratti FA-1 = DSM 20564</name>
    <dbReference type="NCBI Taxonomy" id="699248"/>
    <lineage>
        <taxon>Bacteria</taxon>
        <taxon>Bacillati</taxon>
        <taxon>Bacillota</taxon>
        <taxon>Bacilli</taxon>
        <taxon>Lactobacillales</taxon>
        <taxon>Streptococcaceae</taxon>
        <taxon>Streptococcus</taxon>
    </lineage>
</organism>
<dbReference type="Pfam" id="PF18652">
    <property type="entry name" value="Adhesin_P1_N"/>
    <property type="match status" value="1"/>
</dbReference>
<evidence type="ECO:0000313" key="6">
    <source>
        <dbReference type="Proteomes" id="UP000007815"/>
    </source>
</evidence>
<dbReference type="InterPro" id="IPR013574">
    <property type="entry name" value="Glucan-bd_C/Surface_Ag-I/II_V"/>
</dbReference>
<reference evidence="5 6" key="1">
    <citation type="submission" date="2009-12" db="EMBL/GenBank/DDBJ databases">
        <authorList>
            <person name="Lefebure T."/>
            <person name="Cornejo O.E."/>
            <person name="Pavinski Bitar P.D."/>
            <person name="Lang P."/>
            <person name="Stanhope M.J."/>
        </authorList>
    </citation>
    <scope>NUCLEOTIDE SEQUENCE [LARGE SCALE GENOMIC DNA]</scope>
    <source>
        <strain evidence="5 6">FA-1</strain>
    </source>
</reference>
<comment type="caution">
    <text evidence="5">The sequence shown here is derived from an EMBL/GenBank/DDBJ whole genome shotgun (WGS) entry which is preliminary data.</text>
</comment>
<evidence type="ECO:0000256" key="2">
    <source>
        <dbReference type="SAM" id="Phobius"/>
    </source>
</evidence>
<dbReference type="Gene3D" id="2.60.530.10">
    <property type="entry name" value="Major cell-surface adhesin PAc"/>
    <property type="match status" value="1"/>
</dbReference>
<feature type="coiled-coil region" evidence="1">
    <location>
        <begin position="143"/>
        <end position="184"/>
    </location>
</feature>
<name>A0ABP2R011_STRRT</name>
<evidence type="ECO:0000256" key="1">
    <source>
        <dbReference type="SAM" id="Coils"/>
    </source>
</evidence>
<feature type="domain" description="Antigen I/II N-terminal" evidence="4">
    <location>
        <begin position="54"/>
        <end position="143"/>
    </location>
</feature>
<dbReference type="Pfam" id="PF08363">
    <property type="entry name" value="GbpC"/>
    <property type="match status" value="1"/>
</dbReference>
<evidence type="ECO:0000259" key="4">
    <source>
        <dbReference type="Pfam" id="PF18652"/>
    </source>
</evidence>
<dbReference type="SUPFAM" id="SSF74914">
    <property type="entry name" value="V-region of surface antigen I/II (SA I/II, PAC)"/>
    <property type="match status" value="1"/>
</dbReference>
<dbReference type="Proteomes" id="UP000007815">
    <property type="component" value="Unassembled WGS sequence"/>
</dbReference>
<keyword evidence="2" id="KW-1133">Transmembrane helix</keyword>
<evidence type="ECO:0000313" key="5">
    <source>
        <dbReference type="EMBL" id="EJN93324.1"/>
    </source>
</evidence>